<comment type="caution">
    <text evidence="3">The sequence shown here is derived from an EMBL/GenBank/DDBJ whole genome shotgun (WGS) entry which is preliminary data.</text>
</comment>
<dbReference type="Proteomes" id="UP000621447">
    <property type="component" value="Unassembled WGS sequence"/>
</dbReference>
<dbReference type="InterPro" id="IPR053728">
    <property type="entry name" value="Alginate_Permeability_Chnl"/>
</dbReference>
<evidence type="ECO:0000313" key="4">
    <source>
        <dbReference type="Proteomes" id="UP000621447"/>
    </source>
</evidence>
<evidence type="ECO:0000259" key="2">
    <source>
        <dbReference type="Pfam" id="PF13372"/>
    </source>
</evidence>
<keyword evidence="4" id="KW-1185">Reference proteome</keyword>
<evidence type="ECO:0000256" key="1">
    <source>
        <dbReference type="SAM" id="SignalP"/>
    </source>
</evidence>
<dbReference type="Pfam" id="PF13372">
    <property type="entry name" value="Alginate_exp"/>
    <property type="match status" value="1"/>
</dbReference>
<gene>
    <name evidence="3" type="ORF">HRV97_16850</name>
</gene>
<dbReference type="InterPro" id="IPR025388">
    <property type="entry name" value="Alginate_export_dom"/>
</dbReference>
<evidence type="ECO:0000313" key="3">
    <source>
        <dbReference type="EMBL" id="NTS66811.1"/>
    </source>
</evidence>
<proteinExistence type="predicted"/>
<dbReference type="RefSeq" id="WP_174195291.1">
    <property type="nucleotide sequence ID" value="NZ_JABULH010000018.1"/>
</dbReference>
<sequence>MLIRSRGLAAATSSFALLTALPALAQSAGGATPLATIQNERARQSLAAPLSEAYPIEAVGDGVTAGGYNQSRWVEDWTRLRDPAKRRDLFDRLKYIPLGSDDMYLTLSGEARARVNLTTNPDLREREAQRQDIDRLVAGADLHLGKHIRLFGEIAHGGISGPNIGAPSGFLRNRLVVQQSFADLTTTLGTADLGVRVGRQTFADGPNLLVVPRDNNTIFFTFNGVRAWGRVAKARVDVFDFTPTRLGNGGTGDDLNDDGRRFSGVSTGFVLPTDLFGGSKLYVDPFLWRLRNRAAVWGGAPAREVRHFYGLHVWGDAGPVNLDWTINHQGGSYDNRDISAWLLLLAQSYRLGKDRQAPRVGFHVDYASGGGAYGRGTLRNSLAPFGNNVYYSYQLYATPTNLIALAPNVSFQPLSKVRVALEYQLSWRDSVNDAVYRANGQAFAGTQDFDGRRIADTARAQIVWSISPRLSFTGRYEHLQAKSALTRAGYRSSDFLAGWLSLRL</sequence>
<name>A0ABX2JMD2_9SPHN</name>
<organism evidence="3 4">
    <name type="scientific">Sphingomonas hominis</name>
    <dbReference type="NCBI Taxonomy" id="2741495"/>
    <lineage>
        <taxon>Bacteria</taxon>
        <taxon>Pseudomonadati</taxon>
        <taxon>Pseudomonadota</taxon>
        <taxon>Alphaproteobacteria</taxon>
        <taxon>Sphingomonadales</taxon>
        <taxon>Sphingomonadaceae</taxon>
        <taxon>Sphingomonas</taxon>
    </lineage>
</organism>
<accession>A0ABX2JMD2</accession>
<feature type="chain" id="PRO_5045225149" evidence="1">
    <location>
        <begin position="26"/>
        <end position="504"/>
    </location>
</feature>
<dbReference type="Gene3D" id="2.40.160.100">
    <property type="match status" value="1"/>
</dbReference>
<reference evidence="3 4" key="1">
    <citation type="submission" date="2020-06" db="EMBL/GenBank/DDBJ databases">
        <title>Sphingomonas hominis sp. nov., a member of the Sphingomonas, isolated from the hair of a 22-year-old girl.</title>
        <authorList>
            <person name="Zhang D.-F."/>
            <person name="Cui X.-W."/>
        </authorList>
    </citation>
    <scope>NUCLEOTIDE SEQUENCE [LARGE SCALE GENOMIC DNA]</scope>
    <source>
        <strain evidence="3 4">HHU CXW</strain>
    </source>
</reference>
<dbReference type="EMBL" id="JABULH010000018">
    <property type="protein sequence ID" value="NTS66811.1"/>
    <property type="molecule type" value="Genomic_DNA"/>
</dbReference>
<feature type="domain" description="Alginate export" evidence="2">
    <location>
        <begin position="104"/>
        <end position="495"/>
    </location>
</feature>
<keyword evidence="1" id="KW-0732">Signal</keyword>
<feature type="signal peptide" evidence="1">
    <location>
        <begin position="1"/>
        <end position="25"/>
    </location>
</feature>
<protein>
    <submittedName>
        <fullName evidence="3">Alginate export family protein</fullName>
    </submittedName>
</protein>